<evidence type="ECO:0000256" key="1">
    <source>
        <dbReference type="SAM" id="MobiDB-lite"/>
    </source>
</evidence>
<evidence type="ECO:0000313" key="3">
    <source>
        <dbReference type="Proteomes" id="UP000431913"/>
    </source>
</evidence>
<organism evidence="2 3">
    <name type="scientific">Ruthenibacterium lactatiformans</name>
    <dbReference type="NCBI Taxonomy" id="1550024"/>
    <lineage>
        <taxon>Bacteria</taxon>
        <taxon>Bacillati</taxon>
        <taxon>Bacillota</taxon>
        <taxon>Clostridia</taxon>
        <taxon>Eubacteriales</taxon>
        <taxon>Oscillospiraceae</taxon>
        <taxon>Ruthenibacterium</taxon>
    </lineage>
</organism>
<comment type="caution">
    <text evidence="2">The sequence shown here is derived from an EMBL/GenBank/DDBJ whole genome shotgun (WGS) entry which is preliminary data.</text>
</comment>
<protein>
    <submittedName>
        <fullName evidence="2">Uncharacterized protein</fullName>
    </submittedName>
</protein>
<dbReference type="EMBL" id="VUNJ01000037">
    <property type="protein sequence ID" value="MST93575.1"/>
    <property type="molecule type" value="Genomic_DNA"/>
</dbReference>
<proteinExistence type="predicted"/>
<name>A0A6I2UEZ2_9FIRM</name>
<gene>
    <name evidence="2" type="ORF">FYJ76_16820</name>
</gene>
<feature type="region of interest" description="Disordered" evidence="1">
    <location>
        <begin position="15"/>
        <end position="72"/>
    </location>
</feature>
<sequence length="105" mass="11034">MKSSQVKKRPIACPGWKWCGSTDTGSRQKPPPPQKALQNTAQRIPAPLPAAGQKPLLPAPPPQALPRGAATPPEISGCFCAGNFPVRAPPPLSQNPARIFPPVSD</sequence>
<accession>A0A6I2UEZ2</accession>
<dbReference type="AlphaFoldDB" id="A0A6I2UEZ2"/>
<evidence type="ECO:0000313" key="2">
    <source>
        <dbReference type="EMBL" id="MST93575.1"/>
    </source>
</evidence>
<reference evidence="2 3" key="1">
    <citation type="submission" date="2019-08" db="EMBL/GenBank/DDBJ databases">
        <title>In-depth cultivation of the pig gut microbiome towards novel bacterial diversity and tailored functional studies.</title>
        <authorList>
            <person name="Wylensek D."/>
            <person name="Hitch T.C.A."/>
            <person name="Clavel T."/>
        </authorList>
    </citation>
    <scope>NUCLEOTIDE SEQUENCE [LARGE SCALE GENOMIC DNA]</scope>
    <source>
        <strain evidence="2 3">WCA3-601-WT-6J</strain>
    </source>
</reference>
<dbReference type="Proteomes" id="UP000431913">
    <property type="component" value="Unassembled WGS sequence"/>
</dbReference>